<dbReference type="SUPFAM" id="SSF52777">
    <property type="entry name" value="CoA-dependent acyltransferases"/>
    <property type="match status" value="1"/>
</dbReference>
<dbReference type="Pfam" id="PF00755">
    <property type="entry name" value="Carn_acyltransf"/>
    <property type="match status" value="1"/>
</dbReference>
<feature type="non-terminal residue" evidence="2">
    <location>
        <position position="258"/>
    </location>
</feature>
<evidence type="ECO:0000256" key="1">
    <source>
        <dbReference type="ARBA" id="ARBA00023315"/>
    </source>
</evidence>
<dbReference type="EMBL" id="CACRXK020014490">
    <property type="protein sequence ID" value="CAB4026921.1"/>
    <property type="molecule type" value="Genomic_DNA"/>
</dbReference>
<keyword evidence="3" id="KW-1185">Reference proteome</keyword>
<reference evidence="2" key="1">
    <citation type="submission" date="2020-04" db="EMBL/GenBank/DDBJ databases">
        <authorList>
            <person name="Alioto T."/>
            <person name="Alioto T."/>
            <person name="Gomez Garrido J."/>
        </authorList>
    </citation>
    <scope>NUCLEOTIDE SEQUENCE</scope>
    <source>
        <strain evidence="2">A484AB</strain>
    </source>
</reference>
<evidence type="ECO:0000313" key="2">
    <source>
        <dbReference type="EMBL" id="CAB4026921.1"/>
    </source>
</evidence>
<dbReference type="Proteomes" id="UP001152795">
    <property type="component" value="Unassembled WGS sequence"/>
</dbReference>
<dbReference type="OrthoDB" id="240216at2759"/>
<dbReference type="GO" id="GO:0008458">
    <property type="term" value="F:carnitine O-octanoyltransferase activity"/>
    <property type="evidence" value="ECO:0007669"/>
    <property type="project" value="TreeGrafter"/>
</dbReference>
<dbReference type="AlphaFoldDB" id="A0A6S7J9W2"/>
<gene>
    <name evidence="2" type="ORF">PACLA_8A068551</name>
</gene>
<dbReference type="PANTHER" id="PTHR22589">
    <property type="entry name" value="CARNITINE O-ACYLTRANSFERASE"/>
    <property type="match status" value="1"/>
</dbReference>
<dbReference type="Gene3D" id="3.30.559.70">
    <property type="entry name" value="Choline/Carnitine o-acyltransferase, domain 2"/>
    <property type="match status" value="1"/>
</dbReference>
<dbReference type="InterPro" id="IPR039551">
    <property type="entry name" value="Cho/carn_acyl_trans"/>
</dbReference>
<dbReference type="PANTHER" id="PTHR22589:SF67">
    <property type="entry name" value="PEROXISOMAL CARNITINE O-OCTANOYLTRANSFERASE"/>
    <property type="match status" value="1"/>
</dbReference>
<dbReference type="GO" id="GO:0005777">
    <property type="term" value="C:peroxisome"/>
    <property type="evidence" value="ECO:0007669"/>
    <property type="project" value="TreeGrafter"/>
</dbReference>
<organism evidence="2 3">
    <name type="scientific">Paramuricea clavata</name>
    <name type="common">Red gorgonian</name>
    <name type="synonym">Violescent sea-whip</name>
    <dbReference type="NCBI Taxonomy" id="317549"/>
    <lineage>
        <taxon>Eukaryota</taxon>
        <taxon>Metazoa</taxon>
        <taxon>Cnidaria</taxon>
        <taxon>Anthozoa</taxon>
        <taxon>Octocorallia</taxon>
        <taxon>Malacalcyonacea</taxon>
        <taxon>Plexauridae</taxon>
        <taxon>Paramuricea</taxon>
    </lineage>
</organism>
<protein>
    <submittedName>
        <fullName evidence="2">Peroxisomal carnitine O-octanoyltransferase-like</fullName>
    </submittedName>
</protein>
<comment type="caution">
    <text evidence="2">The sequence shown here is derived from an EMBL/GenBank/DDBJ whole genome shotgun (WGS) entry which is preliminary data.</text>
</comment>
<proteinExistence type="predicted"/>
<evidence type="ECO:0000313" key="3">
    <source>
        <dbReference type="Proteomes" id="UP001152795"/>
    </source>
</evidence>
<dbReference type="InterPro" id="IPR042231">
    <property type="entry name" value="Cho/carn_acyl_trans_2"/>
</dbReference>
<accession>A0A6S7J9W2</accession>
<dbReference type="InterPro" id="IPR000542">
    <property type="entry name" value="Carn_acyl_trans"/>
</dbReference>
<name>A0A6S7J9W2_PARCT</name>
<keyword evidence="1" id="KW-0808">Transferase</keyword>
<sequence length="258" mass="29756">KKLEERASQSKNWLEKWWEEVGYLKSRYPIAPFINVSGPVLLYEDIWPALEGTQINRTAIMLYYLLNEWKLLYRQEFPVDGKDGTPLSMSQYYNLMSWCRIPKLNIDHYIGGIEPAPGPTARYITVITRGRVYKCEVLKSDLEPIGIPEIKAQLRSIVDDAAQKPFGPGVGSLTSENRDTWAKERDHLILSNPYHWEILRTIESSLITIVLEDNSPSCLDELQLSLNCGNCKNRWFDKSFQLIIFKNGLMGTNLEVRN</sequence>
<keyword evidence="1" id="KW-0012">Acyltransferase</keyword>